<evidence type="ECO:0000256" key="3">
    <source>
        <dbReference type="RuleBase" id="RU000389"/>
    </source>
</evidence>
<dbReference type="NCBIfam" id="TIGR02532">
    <property type="entry name" value="IV_pilin_GFxxxE"/>
    <property type="match status" value="1"/>
</dbReference>
<keyword evidence="4" id="KW-0812">Transmembrane</keyword>
<dbReference type="EMBL" id="JAIVFG010000037">
    <property type="protein sequence ID" value="MDB0572860.1"/>
    <property type="molecule type" value="Genomic_DNA"/>
</dbReference>
<comment type="caution">
    <text evidence="5">The sequence shown here is derived from an EMBL/GenBank/DDBJ whole genome shotgun (WGS) entry which is preliminary data.</text>
</comment>
<feature type="transmembrane region" description="Helical" evidence="4">
    <location>
        <begin position="12"/>
        <end position="35"/>
    </location>
</feature>
<keyword evidence="3" id="KW-0281">Fimbrium</keyword>
<keyword evidence="4" id="KW-1133">Transmembrane helix</keyword>
<evidence type="ECO:0000313" key="6">
    <source>
        <dbReference type="Proteomes" id="UP001144050"/>
    </source>
</evidence>
<keyword evidence="4" id="KW-0472">Membrane</keyword>
<organism evidence="5 6">
    <name type="scientific">Ralstonia solanacearum</name>
    <name type="common">Pseudomonas solanacearum</name>
    <dbReference type="NCBI Taxonomy" id="305"/>
    <lineage>
        <taxon>Bacteria</taxon>
        <taxon>Pseudomonadati</taxon>
        <taxon>Pseudomonadota</taxon>
        <taxon>Betaproteobacteria</taxon>
        <taxon>Burkholderiales</taxon>
        <taxon>Burkholderiaceae</taxon>
        <taxon>Ralstonia</taxon>
        <taxon>Ralstonia solanacearum species complex</taxon>
    </lineage>
</organism>
<protein>
    <submittedName>
        <fullName evidence="5">Pilin</fullName>
    </submittedName>
</protein>
<evidence type="ECO:0000256" key="2">
    <source>
        <dbReference type="ARBA" id="ARBA00022481"/>
    </source>
</evidence>
<dbReference type="GO" id="GO:0009289">
    <property type="term" value="C:pilus"/>
    <property type="evidence" value="ECO:0007669"/>
    <property type="project" value="InterPro"/>
</dbReference>
<dbReference type="InterPro" id="IPR001082">
    <property type="entry name" value="Pilin"/>
</dbReference>
<accession>A0AAW5ZQU2</accession>
<proteinExistence type="inferred from homology"/>
<evidence type="ECO:0000313" key="5">
    <source>
        <dbReference type="EMBL" id="MDB0572860.1"/>
    </source>
</evidence>
<name>A0AAW5ZQU2_RALSL</name>
<dbReference type="PANTHER" id="PTHR30093:SF34">
    <property type="entry name" value="PREPILIN PEPTIDASE-DEPENDENT PROTEIN D"/>
    <property type="match status" value="1"/>
</dbReference>
<dbReference type="GO" id="GO:0007155">
    <property type="term" value="P:cell adhesion"/>
    <property type="evidence" value="ECO:0007669"/>
    <property type="project" value="InterPro"/>
</dbReference>
<dbReference type="InterPro" id="IPR045584">
    <property type="entry name" value="Pilin-like"/>
</dbReference>
<dbReference type="PANTHER" id="PTHR30093">
    <property type="entry name" value="GENERAL SECRETION PATHWAY PROTEIN G"/>
    <property type="match status" value="1"/>
</dbReference>
<sequence length="192" mass="19190">MRAFNKRAQKGFTLIELMIVVAIIGILAAIALPAYQDYTVRTKVSEGLVLASGLKPIVADNAANGTAAASGGFFASMPTSTDGQTLCSAAGSCGLNGSTATAGAVGVVAKNVISVIGDTATGVIKVYYPTSVAPAGANLLELVPTAAGAGLTVATPPATSIRWTCYAANKASVDGYTVTATILGKYAPAECR</sequence>
<dbReference type="Pfam" id="PF07963">
    <property type="entry name" value="N_methyl"/>
    <property type="match status" value="1"/>
</dbReference>
<dbReference type="PROSITE" id="PS00409">
    <property type="entry name" value="PROKAR_NTER_METHYL"/>
    <property type="match status" value="1"/>
</dbReference>
<dbReference type="InterPro" id="IPR012902">
    <property type="entry name" value="N_methyl_site"/>
</dbReference>
<dbReference type="Pfam" id="PF00114">
    <property type="entry name" value="Pilin"/>
    <property type="match status" value="1"/>
</dbReference>
<gene>
    <name evidence="5" type="ORF">LBW59_19025</name>
</gene>
<reference evidence="5" key="1">
    <citation type="submission" date="2021-09" db="EMBL/GenBank/DDBJ databases">
        <title>Genomic analysis of Ralstonia spp.</title>
        <authorList>
            <person name="Aburjaile F."/>
            <person name="Ariute J.C."/>
            <person name="Pais A.K.L."/>
            <person name="Albuquerque G.M.R."/>
            <person name="Silva A.M.F."/>
            <person name="Brenig B."/>
            <person name="Azevedo V."/>
            <person name="Matiuzzi M."/>
            <person name="Ramos R."/>
            <person name="Goes-Neto A."/>
            <person name="Soares S."/>
            <person name="Iseppon A.M.B."/>
            <person name="Souza E."/>
            <person name="Gama M."/>
        </authorList>
    </citation>
    <scope>NUCLEOTIDE SEQUENCE</scope>
    <source>
        <strain evidence="5">CCRMRs91</strain>
    </source>
</reference>
<keyword evidence="2" id="KW-0488">Methylation</keyword>
<comment type="similarity">
    <text evidence="1 3">Belongs to the N-Me-Phe pilin family.</text>
</comment>
<evidence type="ECO:0000256" key="4">
    <source>
        <dbReference type="SAM" id="Phobius"/>
    </source>
</evidence>
<evidence type="ECO:0000256" key="1">
    <source>
        <dbReference type="ARBA" id="ARBA00005233"/>
    </source>
</evidence>
<dbReference type="Proteomes" id="UP001144050">
    <property type="component" value="Unassembled WGS sequence"/>
</dbReference>
<dbReference type="AlphaFoldDB" id="A0AAW5ZQU2"/>
<dbReference type="SUPFAM" id="SSF54523">
    <property type="entry name" value="Pili subunits"/>
    <property type="match status" value="1"/>
</dbReference>
<dbReference type="Gene3D" id="3.30.700.10">
    <property type="entry name" value="Glycoprotein, Type 4 Pilin"/>
    <property type="match status" value="1"/>
</dbReference>